<sequence length="173" mass="18826">MTGSRVTKIVSAAPFRPHVSGSPLFGRRAHQGRHAERKAMIDRHHNLPIARQAKVLNISRGSVYYQPRPTSPALACWWLSRSSRSTSSPCRAEIVLWLLGTQESRSPSVADHMGLASRSGPGRSPLTPDAGSFELCAIAAGSHGRDTNACGATRLSRERRITGCEKRAELYAI</sequence>
<evidence type="ECO:0000313" key="1">
    <source>
        <dbReference type="EMBL" id="PPQ31658.1"/>
    </source>
</evidence>
<dbReference type="AlphaFoldDB" id="A0A2S6NAK9"/>
<proteinExistence type="predicted"/>
<dbReference type="Proteomes" id="UP000239089">
    <property type="component" value="Unassembled WGS sequence"/>
</dbReference>
<gene>
    <name evidence="1" type="ORF">CCR94_08270</name>
</gene>
<organism evidence="1 2">
    <name type="scientific">Rhodoblastus sphagnicola</name>
    <dbReference type="NCBI Taxonomy" id="333368"/>
    <lineage>
        <taxon>Bacteria</taxon>
        <taxon>Pseudomonadati</taxon>
        <taxon>Pseudomonadota</taxon>
        <taxon>Alphaproteobacteria</taxon>
        <taxon>Hyphomicrobiales</taxon>
        <taxon>Rhodoblastaceae</taxon>
        <taxon>Rhodoblastus</taxon>
    </lineage>
</organism>
<protein>
    <submittedName>
        <fullName evidence="1">Uncharacterized protein</fullName>
    </submittedName>
</protein>
<name>A0A2S6NAK9_9HYPH</name>
<reference evidence="1 2" key="1">
    <citation type="journal article" date="2018" name="Arch. Microbiol.">
        <title>New insights into the metabolic potential of the phototrophic purple bacterium Rhodopila globiformis DSM 161(T) from its draft genome sequence and evidence for a vanadium-dependent nitrogenase.</title>
        <authorList>
            <person name="Imhoff J.F."/>
            <person name="Rahn T."/>
            <person name="Kunzel S."/>
            <person name="Neulinger S.C."/>
        </authorList>
    </citation>
    <scope>NUCLEOTIDE SEQUENCE [LARGE SCALE GENOMIC DNA]</scope>
    <source>
        <strain evidence="1 2">DSM 16996</strain>
    </source>
</reference>
<accession>A0A2S6NAK9</accession>
<evidence type="ECO:0000313" key="2">
    <source>
        <dbReference type="Proteomes" id="UP000239089"/>
    </source>
</evidence>
<dbReference type="EMBL" id="NHSJ01000053">
    <property type="protein sequence ID" value="PPQ31658.1"/>
    <property type="molecule type" value="Genomic_DNA"/>
</dbReference>
<keyword evidence="2" id="KW-1185">Reference proteome</keyword>
<comment type="caution">
    <text evidence="1">The sequence shown here is derived from an EMBL/GenBank/DDBJ whole genome shotgun (WGS) entry which is preliminary data.</text>
</comment>